<organism evidence="2 3">
    <name type="scientific">Morchella conica CCBAS932</name>
    <dbReference type="NCBI Taxonomy" id="1392247"/>
    <lineage>
        <taxon>Eukaryota</taxon>
        <taxon>Fungi</taxon>
        <taxon>Dikarya</taxon>
        <taxon>Ascomycota</taxon>
        <taxon>Pezizomycotina</taxon>
        <taxon>Pezizomycetes</taxon>
        <taxon>Pezizales</taxon>
        <taxon>Morchellaceae</taxon>
        <taxon>Morchella</taxon>
    </lineage>
</organism>
<gene>
    <name evidence="2" type="ORF">P167DRAFT_576333</name>
</gene>
<feature type="compositionally biased region" description="Low complexity" evidence="1">
    <location>
        <begin position="38"/>
        <end position="60"/>
    </location>
</feature>
<dbReference type="AlphaFoldDB" id="A0A3N4KIP4"/>
<evidence type="ECO:0000313" key="3">
    <source>
        <dbReference type="Proteomes" id="UP000277580"/>
    </source>
</evidence>
<dbReference type="InParanoid" id="A0A3N4KIP4"/>
<reference evidence="2 3" key="1">
    <citation type="journal article" date="2018" name="Nat. Ecol. Evol.">
        <title>Pezizomycetes genomes reveal the molecular basis of ectomycorrhizal truffle lifestyle.</title>
        <authorList>
            <person name="Murat C."/>
            <person name="Payen T."/>
            <person name="Noel B."/>
            <person name="Kuo A."/>
            <person name="Morin E."/>
            <person name="Chen J."/>
            <person name="Kohler A."/>
            <person name="Krizsan K."/>
            <person name="Balestrini R."/>
            <person name="Da Silva C."/>
            <person name="Montanini B."/>
            <person name="Hainaut M."/>
            <person name="Levati E."/>
            <person name="Barry K.W."/>
            <person name="Belfiori B."/>
            <person name="Cichocki N."/>
            <person name="Clum A."/>
            <person name="Dockter R.B."/>
            <person name="Fauchery L."/>
            <person name="Guy J."/>
            <person name="Iotti M."/>
            <person name="Le Tacon F."/>
            <person name="Lindquist E.A."/>
            <person name="Lipzen A."/>
            <person name="Malagnac F."/>
            <person name="Mello A."/>
            <person name="Molinier V."/>
            <person name="Miyauchi S."/>
            <person name="Poulain J."/>
            <person name="Riccioni C."/>
            <person name="Rubini A."/>
            <person name="Sitrit Y."/>
            <person name="Splivallo R."/>
            <person name="Traeger S."/>
            <person name="Wang M."/>
            <person name="Zifcakova L."/>
            <person name="Wipf D."/>
            <person name="Zambonelli A."/>
            <person name="Paolocci F."/>
            <person name="Nowrousian M."/>
            <person name="Ottonello S."/>
            <person name="Baldrian P."/>
            <person name="Spatafora J.W."/>
            <person name="Henrissat B."/>
            <person name="Nagy L.G."/>
            <person name="Aury J.M."/>
            <person name="Wincker P."/>
            <person name="Grigoriev I.V."/>
            <person name="Bonfante P."/>
            <person name="Martin F.M."/>
        </authorList>
    </citation>
    <scope>NUCLEOTIDE SEQUENCE [LARGE SCALE GENOMIC DNA]</scope>
    <source>
        <strain evidence="2 3">CCBAS932</strain>
    </source>
</reference>
<dbReference type="EMBL" id="ML119143">
    <property type="protein sequence ID" value="RPB10444.1"/>
    <property type="molecule type" value="Genomic_DNA"/>
</dbReference>
<feature type="region of interest" description="Disordered" evidence="1">
    <location>
        <begin position="29"/>
        <end position="64"/>
    </location>
</feature>
<dbReference type="Proteomes" id="UP000277580">
    <property type="component" value="Unassembled WGS sequence"/>
</dbReference>
<protein>
    <submittedName>
        <fullName evidence="2">Uncharacterized protein</fullName>
    </submittedName>
</protein>
<sequence length="282" mass="32367">MDHWYSYTLYASNPPRAFIYTKSEQLPSTNELASSLHRGPGSQRSSGSSDTDSRLGSSSPRSERFRRFTFSSRRIKKQLNRPEASSLDSPKDVAQVFKAIAYSSYQQPISNFSQTIDSRNSQRHEWEVGRQPRRHSDSSFKSTHTYTREQFQAHVVPPQELEQCHSSQSLKKSLFLHTSSDALTSNVEPAPPYEWCGEASSILAEKTPLGENRFGPTPRPLSSGSSTLGEVEHIRMEKRFPSGFLINPFRIKHNRSRSDQDEFESWEDAVDWWYEYGEDENM</sequence>
<accession>A0A3N4KIP4</accession>
<evidence type="ECO:0000313" key="2">
    <source>
        <dbReference type="EMBL" id="RPB10444.1"/>
    </source>
</evidence>
<proteinExistence type="predicted"/>
<evidence type="ECO:0000256" key="1">
    <source>
        <dbReference type="SAM" id="MobiDB-lite"/>
    </source>
</evidence>
<dbReference type="OrthoDB" id="10318317at2759"/>
<name>A0A3N4KIP4_9PEZI</name>
<keyword evidence="3" id="KW-1185">Reference proteome</keyword>